<evidence type="ECO:0000256" key="5">
    <source>
        <dbReference type="ARBA" id="ARBA00022741"/>
    </source>
</evidence>
<dbReference type="GO" id="GO:0046983">
    <property type="term" value="F:protein dimerization activity"/>
    <property type="evidence" value="ECO:0007669"/>
    <property type="project" value="InterPro"/>
</dbReference>
<evidence type="ECO:0000313" key="12">
    <source>
        <dbReference type="Proteomes" id="UP000548476"/>
    </source>
</evidence>
<dbReference type="GO" id="GO:0000155">
    <property type="term" value="F:phosphorelay sensor kinase activity"/>
    <property type="evidence" value="ECO:0007669"/>
    <property type="project" value="InterPro"/>
</dbReference>
<feature type="transmembrane region" description="Helical" evidence="9">
    <location>
        <begin position="104"/>
        <end position="133"/>
    </location>
</feature>
<keyword evidence="5" id="KW-0547">Nucleotide-binding</keyword>
<reference evidence="11 12" key="1">
    <citation type="submission" date="2020-08" db="EMBL/GenBank/DDBJ databases">
        <title>Genomic Encyclopedia of Type Strains, Phase IV (KMG-IV): sequencing the most valuable type-strain genomes for metagenomic binning, comparative biology and taxonomic classification.</title>
        <authorList>
            <person name="Goeker M."/>
        </authorList>
    </citation>
    <scope>NUCLEOTIDE SEQUENCE [LARGE SCALE GENOMIC DNA]</scope>
    <source>
        <strain evidence="11 12">YIM 65646</strain>
    </source>
</reference>
<name>A0A841FSP4_9ACTN</name>
<evidence type="ECO:0000256" key="4">
    <source>
        <dbReference type="ARBA" id="ARBA00022679"/>
    </source>
</evidence>
<dbReference type="Proteomes" id="UP000548476">
    <property type="component" value="Unassembled WGS sequence"/>
</dbReference>
<keyword evidence="4" id="KW-0808">Transferase</keyword>
<evidence type="ECO:0000256" key="7">
    <source>
        <dbReference type="ARBA" id="ARBA00022840"/>
    </source>
</evidence>
<dbReference type="Pfam" id="PF07730">
    <property type="entry name" value="HisKA_3"/>
    <property type="match status" value="1"/>
</dbReference>
<sequence>MRKLLGALVGVRAFNGWIHGLAGFVLGMLPLPVALVFALAVRSPKPLGVFAFAVVWTVLIAALGLPDPIRSFHVRLGNRLLGTSLPRPAGGGWPNRFRTSAWTVLHALGGGLLASAAFILVLAAFTPMFVWASGGGKLAYFDMEITVGGGVEGVWTLPVAAFYLVLLAAAGTLVTFAQRRLAPVLLGPRNAEKVAVLEERTAVLTQRNRLAQELHDSIGHTLTTSTIQAAVAGRLMEQDPETARRALNSIEESSRTALEDLDHVLGILRDGRTATKAPERTLVDLPALFEHVRQTGTAVDAVVSRRLDKVPSTVSREAYRIVQEGLTNAVRHAGPVPVSVRVEDSGPWLHVELSNPIEQRALRPERDGGGHGLVGIVDRVRLLRGEVTFSPVEAEDGPHWRLAARLPLRAGA</sequence>
<feature type="transmembrane region" description="Helical" evidence="9">
    <location>
        <begin position="21"/>
        <end position="41"/>
    </location>
</feature>
<keyword evidence="6 11" id="KW-0418">Kinase</keyword>
<gene>
    <name evidence="11" type="ORF">HNR73_007189</name>
</gene>
<keyword evidence="12" id="KW-1185">Reference proteome</keyword>
<dbReference type="SUPFAM" id="SSF55874">
    <property type="entry name" value="ATPase domain of HSP90 chaperone/DNA topoisomerase II/histidine kinase"/>
    <property type="match status" value="1"/>
</dbReference>
<protein>
    <recommendedName>
        <fullName evidence="2">histidine kinase</fullName>
        <ecNumber evidence="2">2.7.13.3</ecNumber>
    </recommendedName>
</protein>
<organism evidence="11 12">
    <name type="scientific">Phytomonospora endophytica</name>
    <dbReference type="NCBI Taxonomy" id="714109"/>
    <lineage>
        <taxon>Bacteria</taxon>
        <taxon>Bacillati</taxon>
        <taxon>Actinomycetota</taxon>
        <taxon>Actinomycetes</taxon>
        <taxon>Micromonosporales</taxon>
        <taxon>Micromonosporaceae</taxon>
        <taxon>Phytomonospora</taxon>
    </lineage>
</organism>
<evidence type="ECO:0000256" key="8">
    <source>
        <dbReference type="ARBA" id="ARBA00023012"/>
    </source>
</evidence>
<evidence type="ECO:0000256" key="9">
    <source>
        <dbReference type="SAM" id="Phobius"/>
    </source>
</evidence>
<dbReference type="AlphaFoldDB" id="A0A841FSP4"/>
<dbReference type="Gene3D" id="3.30.565.10">
    <property type="entry name" value="Histidine kinase-like ATPase, C-terminal domain"/>
    <property type="match status" value="1"/>
</dbReference>
<keyword evidence="9" id="KW-0472">Membrane</keyword>
<comment type="catalytic activity">
    <reaction evidence="1">
        <text>ATP + protein L-histidine = ADP + protein N-phospho-L-histidine.</text>
        <dbReference type="EC" id="2.7.13.3"/>
    </reaction>
</comment>
<dbReference type="GO" id="GO:0016020">
    <property type="term" value="C:membrane"/>
    <property type="evidence" value="ECO:0007669"/>
    <property type="project" value="InterPro"/>
</dbReference>
<dbReference type="CDD" id="cd16917">
    <property type="entry name" value="HATPase_UhpB-NarQ-NarX-like"/>
    <property type="match status" value="1"/>
</dbReference>
<dbReference type="EC" id="2.7.13.3" evidence="2"/>
<dbReference type="InterPro" id="IPR036890">
    <property type="entry name" value="HATPase_C_sf"/>
</dbReference>
<evidence type="ECO:0000256" key="1">
    <source>
        <dbReference type="ARBA" id="ARBA00000085"/>
    </source>
</evidence>
<proteinExistence type="predicted"/>
<feature type="transmembrane region" description="Helical" evidence="9">
    <location>
        <begin position="153"/>
        <end position="176"/>
    </location>
</feature>
<comment type="caution">
    <text evidence="11">The sequence shown here is derived from an EMBL/GenBank/DDBJ whole genome shotgun (WGS) entry which is preliminary data.</text>
</comment>
<dbReference type="PANTHER" id="PTHR24421:SF10">
    <property type="entry name" value="NITRATE_NITRITE SENSOR PROTEIN NARQ"/>
    <property type="match status" value="1"/>
</dbReference>
<keyword evidence="8" id="KW-0902">Two-component regulatory system</keyword>
<keyword evidence="3" id="KW-0597">Phosphoprotein</keyword>
<dbReference type="InterPro" id="IPR050482">
    <property type="entry name" value="Sensor_HK_TwoCompSys"/>
</dbReference>
<accession>A0A841FSP4</accession>
<keyword evidence="7" id="KW-0067">ATP-binding</keyword>
<evidence type="ECO:0000313" key="11">
    <source>
        <dbReference type="EMBL" id="MBB6039295.1"/>
    </source>
</evidence>
<dbReference type="GO" id="GO:0005524">
    <property type="term" value="F:ATP binding"/>
    <property type="evidence" value="ECO:0007669"/>
    <property type="project" value="UniProtKB-KW"/>
</dbReference>
<dbReference type="PANTHER" id="PTHR24421">
    <property type="entry name" value="NITRATE/NITRITE SENSOR PROTEIN NARX-RELATED"/>
    <property type="match status" value="1"/>
</dbReference>
<feature type="transmembrane region" description="Helical" evidence="9">
    <location>
        <begin position="47"/>
        <end position="65"/>
    </location>
</feature>
<evidence type="ECO:0000256" key="2">
    <source>
        <dbReference type="ARBA" id="ARBA00012438"/>
    </source>
</evidence>
<dbReference type="RefSeq" id="WP_184792388.1">
    <property type="nucleotide sequence ID" value="NZ_BONT01000077.1"/>
</dbReference>
<evidence type="ECO:0000259" key="10">
    <source>
        <dbReference type="Pfam" id="PF07730"/>
    </source>
</evidence>
<dbReference type="EMBL" id="JACHGT010000021">
    <property type="protein sequence ID" value="MBB6039295.1"/>
    <property type="molecule type" value="Genomic_DNA"/>
</dbReference>
<keyword evidence="9" id="KW-1133">Transmembrane helix</keyword>
<feature type="domain" description="Signal transduction histidine kinase subgroup 3 dimerisation and phosphoacceptor" evidence="10">
    <location>
        <begin position="207"/>
        <end position="270"/>
    </location>
</feature>
<evidence type="ECO:0000256" key="6">
    <source>
        <dbReference type="ARBA" id="ARBA00022777"/>
    </source>
</evidence>
<dbReference type="InterPro" id="IPR011712">
    <property type="entry name" value="Sig_transdc_His_kin_sub3_dim/P"/>
</dbReference>
<keyword evidence="9" id="KW-0812">Transmembrane</keyword>
<evidence type="ECO:0000256" key="3">
    <source>
        <dbReference type="ARBA" id="ARBA00022553"/>
    </source>
</evidence>
<dbReference type="Gene3D" id="1.20.5.1930">
    <property type="match status" value="1"/>
</dbReference>